<feature type="region of interest" description="Disordered" evidence="1">
    <location>
        <begin position="31"/>
        <end position="61"/>
    </location>
</feature>
<dbReference type="Proteomes" id="UP000070433">
    <property type="component" value="Chromosome"/>
</dbReference>
<protein>
    <submittedName>
        <fullName evidence="2">Uncharacterized protein</fullName>
    </submittedName>
</protein>
<dbReference type="EMBL" id="CP010951">
    <property type="protein sequence ID" value="AMO24945.1"/>
    <property type="molecule type" value="Genomic_DNA"/>
</dbReference>
<dbReference type="RefSeq" id="WP_061503360.1">
    <property type="nucleotide sequence ID" value="NZ_CP010951.1"/>
</dbReference>
<name>A0A127JYH3_9BURK</name>
<evidence type="ECO:0000313" key="3">
    <source>
        <dbReference type="Proteomes" id="UP000070433"/>
    </source>
</evidence>
<evidence type="ECO:0000313" key="2">
    <source>
        <dbReference type="EMBL" id="AMO24945.1"/>
    </source>
</evidence>
<proteinExistence type="predicted"/>
<dbReference type="AlphaFoldDB" id="A0A127JYH3"/>
<sequence length="192" mass="19807">MLSAKRLSKPALREAKPATWTGAYFVVPLPDGEPELAPPGVDPAAPEPVPPEGVPEPGAPMAEAAGAAGLAAAPGPVVPELEAPMPVVPELEDPEGEVLLGLAPMPVLLVLLPGLVAALPGPGELKGEPYEPWPRAVPAPIAAMAASAMATTDVERCIDLMGIPCAWKSREARLCRKGERHSRPLPRGSSRS</sequence>
<accession>A0A127JYH3</accession>
<organism evidence="2 3">
    <name type="scientific">Ramlibacter tataouinensis</name>
    <dbReference type="NCBI Taxonomy" id="94132"/>
    <lineage>
        <taxon>Bacteria</taxon>
        <taxon>Pseudomonadati</taxon>
        <taxon>Pseudomonadota</taxon>
        <taxon>Betaproteobacteria</taxon>
        <taxon>Burkholderiales</taxon>
        <taxon>Comamonadaceae</taxon>
        <taxon>Ramlibacter</taxon>
    </lineage>
</organism>
<gene>
    <name evidence="2" type="ORF">UC35_21560</name>
</gene>
<evidence type="ECO:0000256" key="1">
    <source>
        <dbReference type="SAM" id="MobiDB-lite"/>
    </source>
</evidence>
<reference evidence="2 3" key="1">
    <citation type="journal article" date="2014" name="Int. J. Syst. Evol. Microbiol.">
        <title>Ramlibacter solisilvae sp. nov., isolated from forest soil, and emended description of the genus Ramlibacter.</title>
        <authorList>
            <person name="Lee H.J."/>
            <person name="Lee S.H."/>
            <person name="Lee S.S."/>
            <person name="Lee J.S."/>
            <person name="Kim Y."/>
            <person name="Kim S.C."/>
            <person name="Jeon C.O."/>
        </authorList>
    </citation>
    <scope>NUCLEOTIDE SEQUENCE [LARGE SCALE GENOMIC DNA]</scope>
    <source>
        <strain evidence="2 3">5-10</strain>
    </source>
</reference>
<feature type="compositionally biased region" description="Pro residues" evidence="1">
    <location>
        <begin position="36"/>
        <end position="58"/>
    </location>
</feature>
<keyword evidence="3" id="KW-1185">Reference proteome</keyword>